<reference evidence="3 4" key="1">
    <citation type="submission" date="2014-11" db="EMBL/GenBank/DDBJ databases">
        <authorList>
            <person name="Zhu J."/>
            <person name="Qi W."/>
            <person name="Song R."/>
        </authorList>
    </citation>
    <scope>NUCLEOTIDE SEQUENCE [LARGE SCALE GENOMIC DNA]</scope>
</reference>
<dbReference type="OrthoDB" id="361536at2759"/>
<name>A0A0G4FLP7_VITBC</name>
<dbReference type="InterPro" id="IPR015940">
    <property type="entry name" value="UBA"/>
</dbReference>
<evidence type="ECO:0000313" key="3">
    <source>
        <dbReference type="EMBL" id="CEM14941.1"/>
    </source>
</evidence>
<dbReference type="STRING" id="1169540.A0A0G4FLP7"/>
<organism evidence="3 4">
    <name type="scientific">Vitrella brassicaformis (strain CCMP3155)</name>
    <dbReference type="NCBI Taxonomy" id="1169540"/>
    <lineage>
        <taxon>Eukaryota</taxon>
        <taxon>Sar</taxon>
        <taxon>Alveolata</taxon>
        <taxon>Colpodellida</taxon>
        <taxon>Vitrellaceae</taxon>
        <taxon>Vitrella</taxon>
    </lineage>
</organism>
<feature type="coiled-coil region" evidence="1">
    <location>
        <begin position="93"/>
        <end position="120"/>
    </location>
</feature>
<dbReference type="AlphaFoldDB" id="A0A0G4FLP7"/>
<protein>
    <recommendedName>
        <fullName evidence="2">UBA domain-containing protein</fullName>
    </recommendedName>
</protein>
<dbReference type="Proteomes" id="UP000041254">
    <property type="component" value="Unassembled WGS sequence"/>
</dbReference>
<dbReference type="Gene3D" id="1.10.8.10">
    <property type="entry name" value="DNA helicase RuvA subunit, C-terminal domain"/>
    <property type="match status" value="2"/>
</dbReference>
<gene>
    <name evidence="3" type="ORF">Vbra_21497</name>
</gene>
<dbReference type="InterPro" id="IPR009060">
    <property type="entry name" value="UBA-like_sf"/>
</dbReference>
<keyword evidence="4" id="KW-1185">Reference proteome</keyword>
<dbReference type="SMART" id="SM00165">
    <property type="entry name" value="UBA"/>
    <property type="match status" value="1"/>
</dbReference>
<dbReference type="InParanoid" id="A0A0G4FLP7"/>
<dbReference type="VEuPathDB" id="CryptoDB:Vbra_21497"/>
<evidence type="ECO:0000313" key="4">
    <source>
        <dbReference type="Proteomes" id="UP000041254"/>
    </source>
</evidence>
<dbReference type="PROSITE" id="PS50030">
    <property type="entry name" value="UBA"/>
    <property type="match status" value="1"/>
</dbReference>
<feature type="domain" description="UBA" evidence="2">
    <location>
        <begin position="197"/>
        <end position="238"/>
    </location>
</feature>
<evidence type="ECO:0000256" key="1">
    <source>
        <dbReference type="SAM" id="Coils"/>
    </source>
</evidence>
<dbReference type="Pfam" id="PF22562">
    <property type="entry name" value="UBA_7"/>
    <property type="match status" value="1"/>
</dbReference>
<dbReference type="SUPFAM" id="SSF46934">
    <property type="entry name" value="UBA-like"/>
    <property type="match status" value="1"/>
</dbReference>
<evidence type="ECO:0000259" key="2">
    <source>
        <dbReference type="PROSITE" id="PS50030"/>
    </source>
</evidence>
<keyword evidence="1" id="KW-0175">Coiled coil</keyword>
<proteinExistence type="predicted"/>
<sequence>MSEVRYVLDPEVVEDWYETTIPEDPKDIDWPNFDDDPVVFMWKLWEMKVHFIDEFELRFNALSNQARDRCHAMLIQASIERPPGQPPRQTKTRDELEAELATLKEELAAVKQERDALKVEKEASNTFASQIQRHNLRRCMEAALRVPNGMAVEAAVDLLLSRHSDDQSDLYRTNVKGAAAAKRGGGGKGDGGSPAKVPDEMVVAQLVSMGYSENAANRAVLAVPNATPDAALEWLIAHMDDPDINDPPVLTPLAADRSGWGAAAGDGSGDSAQLADEEVGILMSIGLERDQAECALVKAATGPAIARRCGNDYATSGSTGPPAAIGFANNLT</sequence>
<dbReference type="EMBL" id="CDMY01000461">
    <property type="protein sequence ID" value="CEM14941.1"/>
    <property type="molecule type" value="Genomic_DNA"/>
</dbReference>
<accession>A0A0G4FLP7</accession>